<gene>
    <name evidence="2" type="ORF">FHX49_002017</name>
</gene>
<comment type="caution">
    <text evidence="2">The sequence shown here is derived from an EMBL/GenBank/DDBJ whole genome shotgun (WGS) entry which is preliminary data.</text>
</comment>
<dbReference type="EMBL" id="JACHWQ010000006">
    <property type="protein sequence ID" value="MBB2976442.1"/>
    <property type="molecule type" value="Genomic_DNA"/>
</dbReference>
<organism evidence="2 3">
    <name type="scientific">Microbacterium endophyticum</name>
    <dbReference type="NCBI Taxonomy" id="1526412"/>
    <lineage>
        <taxon>Bacteria</taxon>
        <taxon>Bacillati</taxon>
        <taxon>Actinomycetota</taxon>
        <taxon>Actinomycetes</taxon>
        <taxon>Micrococcales</taxon>
        <taxon>Microbacteriaceae</taxon>
        <taxon>Microbacterium</taxon>
    </lineage>
</organism>
<dbReference type="Proteomes" id="UP000529310">
    <property type="component" value="Unassembled WGS sequence"/>
</dbReference>
<protein>
    <submittedName>
        <fullName evidence="2">Uncharacterized protein</fullName>
    </submittedName>
</protein>
<accession>A0A7W4V3Z9</accession>
<feature type="region of interest" description="Disordered" evidence="1">
    <location>
        <begin position="43"/>
        <end position="82"/>
    </location>
</feature>
<dbReference type="AlphaFoldDB" id="A0A7W4V3Z9"/>
<evidence type="ECO:0000313" key="3">
    <source>
        <dbReference type="Proteomes" id="UP000529310"/>
    </source>
</evidence>
<reference evidence="2 3" key="1">
    <citation type="submission" date="2020-08" db="EMBL/GenBank/DDBJ databases">
        <title>Sequencing the genomes of 1000 actinobacteria strains.</title>
        <authorList>
            <person name="Klenk H.-P."/>
        </authorList>
    </citation>
    <scope>NUCLEOTIDE SEQUENCE [LARGE SCALE GENOMIC DNA]</scope>
    <source>
        <strain evidence="2 3">DSM 27099</strain>
    </source>
</reference>
<evidence type="ECO:0000256" key="1">
    <source>
        <dbReference type="SAM" id="MobiDB-lite"/>
    </source>
</evidence>
<sequence>MLIARSQMSPELLARAIPINGEHIKTDGIGEHAIPPRNVAGEATGGFGVDKPHTPRISGRGNRAAQNRRRNSDLHNRPDSPETASALTFAVAGHITRDGTSSQQHVCEQICTDLIGRALITRLALESGISYFGIIYLGTSVFTRVAVAFCDCVRLSFLGEGFGTLS</sequence>
<keyword evidence="3" id="KW-1185">Reference proteome</keyword>
<feature type="compositionally biased region" description="Basic and acidic residues" evidence="1">
    <location>
        <begin position="70"/>
        <end position="80"/>
    </location>
</feature>
<evidence type="ECO:0000313" key="2">
    <source>
        <dbReference type="EMBL" id="MBB2976442.1"/>
    </source>
</evidence>
<dbReference type="RefSeq" id="WP_165140410.1">
    <property type="nucleotide sequence ID" value="NZ_CP049255.1"/>
</dbReference>
<proteinExistence type="predicted"/>
<name>A0A7W4V3Z9_9MICO</name>